<evidence type="ECO:0000256" key="1">
    <source>
        <dbReference type="SAM" id="MobiDB-lite"/>
    </source>
</evidence>
<dbReference type="RefSeq" id="WP_167921354.1">
    <property type="nucleotide sequence ID" value="NZ_JAATIT010000002.1"/>
</dbReference>
<gene>
    <name evidence="2" type="ORF">GGR90_002077</name>
</gene>
<comment type="caution">
    <text evidence="2">The sequence shown here is derived from an EMBL/GenBank/DDBJ whole genome shotgun (WGS) entry which is preliminary data.</text>
</comment>
<proteinExistence type="predicted"/>
<protein>
    <recommendedName>
        <fullName evidence="4">Lipoprotein</fullName>
    </recommendedName>
</protein>
<evidence type="ECO:0000313" key="2">
    <source>
        <dbReference type="EMBL" id="NJB89902.1"/>
    </source>
</evidence>
<keyword evidence="3" id="KW-1185">Reference proteome</keyword>
<sequence length="71" mass="7520">MRAAFLLVPLLLLAACKDEPDFDTRYDKAAKEIEARAKAMDADIAEAEKAAASKGLQAETKPSNPPASSGE</sequence>
<evidence type="ECO:0008006" key="4">
    <source>
        <dbReference type="Google" id="ProtNLM"/>
    </source>
</evidence>
<feature type="region of interest" description="Disordered" evidence="1">
    <location>
        <begin position="48"/>
        <end position="71"/>
    </location>
</feature>
<accession>A0A7X5XU72</accession>
<feature type="compositionally biased region" description="Polar residues" evidence="1">
    <location>
        <begin position="60"/>
        <end position="71"/>
    </location>
</feature>
<name>A0A7X5XU72_9SPHN</name>
<reference evidence="2 3" key="1">
    <citation type="submission" date="2020-03" db="EMBL/GenBank/DDBJ databases">
        <title>Genomic Encyclopedia of Type Strains, Phase IV (KMG-IV): sequencing the most valuable type-strain genomes for metagenomic binning, comparative biology and taxonomic classification.</title>
        <authorList>
            <person name="Goeker M."/>
        </authorList>
    </citation>
    <scope>NUCLEOTIDE SEQUENCE [LARGE SCALE GENOMIC DNA]</scope>
    <source>
        <strain evidence="2 3">DSM 25229</strain>
    </source>
</reference>
<dbReference type="AlphaFoldDB" id="A0A7X5XU72"/>
<organism evidence="2 3">
    <name type="scientific">Sphingopyxis italica</name>
    <dbReference type="NCBI Taxonomy" id="1129133"/>
    <lineage>
        <taxon>Bacteria</taxon>
        <taxon>Pseudomonadati</taxon>
        <taxon>Pseudomonadota</taxon>
        <taxon>Alphaproteobacteria</taxon>
        <taxon>Sphingomonadales</taxon>
        <taxon>Sphingomonadaceae</taxon>
        <taxon>Sphingopyxis</taxon>
    </lineage>
</organism>
<dbReference type="Proteomes" id="UP000535078">
    <property type="component" value="Unassembled WGS sequence"/>
</dbReference>
<dbReference type="PROSITE" id="PS51257">
    <property type="entry name" value="PROKAR_LIPOPROTEIN"/>
    <property type="match status" value="1"/>
</dbReference>
<dbReference type="EMBL" id="JAATIT010000002">
    <property type="protein sequence ID" value="NJB89902.1"/>
    <property type="molecule type" value="Genomic_DNA"/>
</dbReference>
<evidence type="ECO:0000313" key="3">
    <source>
        <dbReference type="Proteomes" id="UP000535078"/>
    </source>
</evidence>